<dbReference type="PANTHER" id="PTHR47618">
    <property type="entry name" value="BIFUNCTIONAL OLIGORIBONUCLEASE AND PAP PHOSPHATASE NRNA"/>
    <property type="match status" value="1"/>
</dbReference>
<accession>S0P720</accession>
<dbReference type="Pfam" id="PF01368">
    <property type="entry name" value="DHH"/>
    <property type="match status" value="1"/>
</dbReference>
<dbReference type="Gene3D" id="3.10.310.30">
    <property type="match status" value="1"/>
</dbReference>
<dbReference type="InterPro" id="IPR000160">
    <property type="entry name" value="GGDEF_dom"/>
</dbReference>
<dbReference type="AlphaFoldDB" id="S0P720"/>
<evidence type="ECO:0000259" key="1">
    <source>
        <dbReference type="PROSITE" id="PS50887"/>
    </source>
</evidence>
<feature type="domain" description="GGDEF" evidence="1">
    <location>
        <begin position="1"/>
        <end position="128"/>
    </location>
</feature>
<dbReference type="OrthoDB" id="9759476at2"/>
<dbReference type="GO" id="GO:0003676">
    <property type="term" value="F:nucleic acid binding"/>
    <property type="evidence" value="ECO:0007669"/>
    <property type="project" value="InterPro"/>
</dbReference>
<dbReference type="Gene3D" id="3.90.1640.10">
    <property type="entry name" value="inorganic pyrophosphatase (n-terminal core)"/>
    <property type="match status" value="1"/>
</dbReference>
<dbReference type="Pfam" id="PF24898">
    <property type="entry name" value="GGDEF_GdpP"/>
    <property type="match status" value="1"/>
</dbReference>
<comment type="caution">
    <text evidence="2">The sequence shown here is derived from an EMBL/GenBank/DDBJ whole genome shotgun (WGS) entry which is preliminary data.</text>
</comment>
<dbReference type="Pfam" id="PF02272">
    <property type="entry name" value="DHHA1"/>
    <property type="match status" value="1"/>
</dbReference>
<dbReference type="SUPFAM" id="SSF55073">
    <property type="entry name" value="Nucleotide cyclase"/>
    <property type="match status" value="1"/>
</dbReference>
<gene>
    <name evidence="2" type="ORF">I573_00793</name>
</gene>
<sequence>MTVIGIISLDNYDDLIDQMDDKYISTLNSLVTTIISDWANSYHIFYKRLNSERYLFVANEYNLEEMQEKKFPILNQVKEAEMHSEFILTISIGISYGQDDIESIGERAQMNLDLAQARGGDQVVVRGEDPDSKPLFYGGNTDGTIRRTRTRSRAMSVALKRLFSENKKVFIMGHRFPDMDAVGASFGMAAIAQMVGIKPYILINYKQMNPDMSRCLEELKQYPELNELLIEEEEAIASIDKQSLLVMIDHNKPSLGISELVYQASEKVIIIDHHRRSEEFPVRPLLTYIETSASSTSELVSEFIQFLTTRKQRLPRLVPTLLLAGIYVDTKNFIVKTTGKTFDVASFLKSKGADNPLIQYLLSSDLDSYLLISRLVARSKYYRKDILISVAEDEEIYDSITVAKTADTLLSLNGINASFVITKQADDKIGISARSTGKINVQAIMEALNGGGHFTNAATQLSGKTLEEVQELLYVELDQRNFNEE</sequence>
<dbReference type="SUPFAM" id="SSF64182">
    <property type="entry name" value="DHH phosphoesterases"/>
    <property type="match status" value="1"/>
</dbReference>
<evidence type="ECO:0000313" key="3">
    <source>
        <dbReference type="Proteomes" id="UP000015961"/>
    </source>
</evidence>
<dbReference type="PANTHER" id="PTHR47618:SF2">
    <property type="entry name" value="CYCLIC-DI-AMP PHOSPHODIESTERASE GDPP"/>
    <property type="match status" value="1"/>
</dbReference>
<dbReference type="PATRIC" id="fig|1140003.3.peg.1735"/>
<evidence type="ECO:0000313" key="2">
    <source>
        <dbReference type="EMBL" id="EOT86040.1"/>
    </source>
</evidence>
<organism evidence="2 3">
    <name type="scientific">Enterococcus sulfureus ATCC 49903</name>
    <dbReference type="NCBI Taxonomy" id="1140003"/>
    <lineage>
        <taxon>Bacteria</taxon>
        <taxon>Bacillati</taxon>
        <taxon>Bacillota</taxon>
        <taxon>Bacilli</taxon>
        <taxon>Lactobacillales</taxon>
        <taxon>Enterococcaceae</taxon>
        <taxon>Enterococcus</taxon>
    </lineage>
</organism>
<reference evidence="2 3" key="1">
    <citation type="submission" date="2013-03" db="EMBL/GenBank/DDBJ databases">
        <title>The Genome Sequence of Enterococcus sulfureus ATCC_49903 (PacBio/Illumina hybrid assembly).</title>
        <authorList>
            <consortium name="The Broad Institute Genomics Platform"/>
            <consortium name="The Broad Institute Genome Sequencing Center for Infectious Disease"/>
            <person name="Earl A."/>
            <person name="Russ C."/>
            <person name="Gilmore M."/>
            <person name="Surin D."/>
            <person name="Walker B."/>
            <person name="Young S."/>
            <person name="Zeng Q."/>
            <person name="Gargeya S."/>
            <person name="Fitzgerald M."/>
            <person name="Haas B."/>
            <person name="Abouelleil A."/>
            <person name="Allen A.W."/>
            <person name="Alvarado L."/>
            <person name="Arachchi H.M."/>
            <person name="Berlin A.M."/>
            <person name="Chapman S.B."/>
            <person name="Gainer-Dewar J."/>
            <person name="Goldberg J."/>
            <person name="Griggs A."/>
            <person name="Gujja S."/>
            <person name="Hansen M."/>
            <person name="Howarth C."/>
            <person name="Imamovic A."/>
            <person name="Ireland A."/>
            <person name="Larimer J."/>
            <person name="McCowan C."/>
            <person name="Murphy C."/>
            <person name="Pearson M."/>
            <person name="Poon T.W."/>
            <person name="Priest M."/>
            <person name="Roberts A."/>
            <person name="Saif S."/>
            <person name="Shea T."/>
            <person name="Sisk P."/>
            <person name="Sykes S."/>
            <person name="Wortman J."/>
            <person name="Nusbaum C."/>
            <person name="Birren B."/>
        </authorList>
    </citation>
    <scope>NUCLEOTIDE SEQUENCE [LARGE SCALE GENOMIC DNA]</scope>
    <source>
        <strain evidence="2 3">ATCC 49903</strain>
    </source>
</reference>
<dbReference type="Proteomes" id="UP000015961">
    <property type="component" value="Unassembled WGS sequence"/>
</dbReference>
<dbReference type="RefSeq" id="WP_016186234.1">
    <property type="nucleotide sequence ID" value="NZ_ASWO01000003.1"/>
</dbReference>
<dbReference type="InterPro" id="IPR029787">
    <property type="entry name" value="Nucleotide_cyclase"/>
</dbReference>
<dbReference type="PROSITE" id="PS50887">
    <property type="entry name" value="GGDEF"/>
    <property type="match status" value="1"/>
</dbReference>
<dbReference type="EMBL" id="ASWO01000003">
    <property type="protein sequence ID" value="EOT86040.1"/>
    <property type="molecule type" value="Genomic_DNA"/>
</dbReference>
<dbReference type="STRING" id="1140003.OMY_01797"/>
<name>S0P720_9ENTE</name>
<dbReference type="FunFam" id="3.90.1640.10:FF:000002">
    <property type="entry name" value="Cyclic-di-AMP phosphodiesterase"/>
    <property type="match status" value="1"/>
</dbReference>
<dbReference type="InterPro" id="IPR003156">
    <property type="entry name" value="DHHA1_dom"/>
</dbReference>
<dbReference type="InterPro" id="IPR038763">
    <property type="entry name" value="DHH_sf"/>
</dbReference>
<proteinExistence type="predicted"/>
<dbReference type="eggNOG" id="COG3887">
    <property type="taxonomic scope" value="Bacteria"/>
</dbReference>
<keyword evidence="3" id="KW-1185">Reference proteome</keyword>
<dbReference type="InterPro" id="IPR001667">
    <property type="entry name" value="DDH_dom"/>
</dbReference>
<dbReference type="InterPro" id="IPR051319">
    <property type="entry name" value="Oligoribo/pAp-PDE_c-di-AMP_PDE"/>
</dbReference>
<protein>
    <recommendedName>
        <fullName evidence="1">GGDEF domain-containing protein</fullName>
    </recommendedName>
</protein>